<reference evidence="3 4" key="1">
    <citation type="journal article" date="2018" name="Aquat. Microb. Ecol.">
        <title>Gammaproteobacterial methanotrophs dominate.</title>
        <authorList>
            <person name="Rissanen A.J."/>
            <person name="Saarenheimo J."/>
            <person name="Tiirola M."/>
            <person name="Peura S."/>
            <person name="Aalto S.L."/>
            <person name="Karvinen A."/>
            <person name="Nykanen H."/>
        </authorList>
    </citation>
    <scope>NUCLEOTIDE SEQUENCE [LARGE SCALE GENOMIC DNA]</scope>
    <source>
        <strain evidence="3">AMbin10</strain>
    </source>
</reference>
<evidence type="ECO:0000313" key="4">
    <source>
        <dbReference type="Proteomes" id="UP000249396"/>
    </source>
</evidence>
<feature type="region of interest" description="Disordered" evidence="1">
    <location>
        <begin position="52"/>
        <end position="104"/>
    </location>
</feature>
<name>A0A2W4R275_9GAMM</name>
<evidence type="ECO:0000256" key="2">
    <source>
        <dbReference type="SAM" id="SignalP"/>
    </source>
</evidence>
<comment type="caution">
    <text evidence="3">The sequence shown here is derived from an EMBL/GenBank/DDBJ whole genome shotgun (WGS) entry which is preliminary data.</text>
</comment>
<feature type="chain" id="PRO_5016002401" evidence="2">
    <location>
        <begin position="28"/>
        <end position="127"/>
    </location>
</feature>
<feature type="signal peptide" evidence="2">
    <location>
        <begin position="1"/>
        <end position="27"/>
    </location>
</feature>
<evidence type="ECO:0000256" key="1">
    <source>
        <dbReference type="SAM" id="MobiDB-lite"/>
    </source>
</evidence>
<accession>A0A2W4R275</accession>
<organism evidence="3 4">
    <name type="scientific">Candidatus Methylumidiphilus alinenensis</name>
    <dbReference type="NCBI Taxonomy" id="2202197"/>
    <lineage>
        <taxon>Bacteria</taxon>
        <taxon>Pseudomonadati</taxon>
        <taxon>Pseudomonadota</taxon>
        <taxon>Gammaproteobacteria</taxon>
        <taxon>Methylococcales</taxon>
        <taxon>Candidatus Methylumidiphilus</taxon>
    </lineage>
</organism>
<dbReference type="EMBL" id="QJPH01000341">
    <property type="protein sequence ID" value="PZN77216.1"/>
    <property type="molecule type" value="Genomic_DNA"/>
</dbReference>
<evidence type="ECO:0000313" key="3">
    <source>
        <dbReference type="EMBL" id="PZN77216.1"/>
    </source>
</evidence>
<gene>
    <name evidence="3" type="ORF">DM484_15140</name>
</gene>
<keyword evidence="2" id="KW-0732">Signal</keyword>
<sequence>MKQNKNSFAAVVGASIVTSLSAGVVNAAENPFALKDLASGYTQVAEVVPYPGKAGESAKPADTAAKPAESKCGADVMKNNPEMKCGASMMNMGTPPAATPTTKALEKKCAPGMKMDAPAAPAAPATK</sequence>
<dbReference type="Proteomes" id="UP000249396">
    <property type="component" value="Unassembled WGS sequence"/>
</dbReference>
<dbReference type="AlphaFoldDB" id="A0A2W4R275"/>
<proteinExistence type="predicted"/>
<protein>
    <submittedName>
        <fullName evidence="3">Uncharacterized protein</fullName>
    </submittedName>
</protein>
<feature type="compositionally biased region" description="Low complexity" evidence="1">
    <location>
        <begin position="94"/>
        <end position="103"/>
    </location>
</feature>